<dbReference type="SMART" id="SM00408">
    <property type="entry name" value="IGc2"/>
    <property type="match status" value="6"/>
</dbReference>
<feature type="transmembrane region" description="Helical" evidence="18">
    <location>
        <begin position="1043"/>
        <end position="1064"/>
    </location>
</feature>
<feature type="chain" id="PRO_5023822722" description="Neuronal cell adhesion molecule" evidence="19">
    <location>
        <begin position="25"/>
        <end position="1182"/>
    </location>
</feature>
<evidence type="ECO:0000256" key="6">
    <source>
        <dbReference type="ARBA" id="ARBA00022737"/>
    </source>
</evidence>
<feature type="compositionally biased region" description="Polar residues" evidence="17">
    <location>
        <begin position="1166"/>
        <end position="1182"/>
    </location>
</feature>
<dbReference type="SMART" id="SM00409">
    <property type="entry name" value="IG"/>
    <property type="match status" value="6"/>
</dbReference>
<comment type="function">
    <text evidence="13">Cell adhesion protein that is required for normal responses to cell-cell contacts in brain and in the peripheral nervous system. Plays a role in neurite outgrowth in response to contactin binding. Plays a role in mediating cell-cell contacts between Schwann cells and axons. Plays a role in the formation and maintenance of the nodes of Ranvier on myelinated axons. Nodes of Ranvier contain clustered sodium channels that are crucial for the saltatory propagation of action potentials along myelinated axons. During development, nodes of Ranvier are formed by the fusion of two heminodes. Required for normal clustering of sodium channels at heminodes; not required for the formation of mature nodes with normal sodium channel clusters. Required, together with GLDN, for maintaining NFASC and sodium channel clusters at mature nodes of Ranvier.</text>
</comment>
<dbReference type="InterPro" id="IPR013783">
    <property type="entry name" value="Ig-like_fold"/>
</dbReference>
<dbReference type="Proteomes" id="UP000001811">
    <property type="component" value="Chromosome 7"/>
</dbReference>
<evidence type="ECO:0000256" key="13">
    <source>
        <dbReference type="ARBA" id="ARBA00056038"/>
    </source>
</evidence>
<dbReference type="Gene3D" id="2.60.40.10">
    <property type="entry name" value="Immunoglobulins"/>
    <property type="match status" value="10"/>
</dbReference>
<keyword evidence="8 18" id="KW-1133">Transmembrane helix</keyword>
<dbReference type="Pfam" id="PF13882">
    <property type="entry name" value="Bravo_FIGEY"/>
    <property type="match status" value="1"/>
</dbReference>
<dbReference type="InterPro" id="IPR013098">
    <property type="entry name" value="Ig_I-set"/>
</dbReference>
<evidence type="ECO:0000256" key="14">
    <source>
        <dbReference type="ARBA" id="ARBA00068417"/>
    </source>
</evidence>
<dbReference type="InterPro" id="IPR026966">
    <property type="entry name" value="Neurofascin/L1/NrCAM_C"/>
</dbReference>
<dbReference type="FunFam" id="2.60.40.10:FF:000347">
    <property type="entry name" value="Neuronal cell adhesion molecule"/>
    <property type="match status" value="1"/>
</dbReference>
<dbReference type="EMBL" id="AAGW02038371">
    <property type="status" value="NOT_ANNOTATED_CDS"/>
    <property type="molecule type" value="Genomic_DNA"/>
</dbReference>
<keyword evidence="12" id="KW-0393">Immunoglobulin domain</keyword>
<dbReference type="InterPro" id="IPR007110">
    <property type="entry name" value="Ig-like_dom"/>
</dbReference>
<keyword evidence="5 19" id="KW-0732">Signal</keyword>
<dbReference type="FunFam" id="2.60.40.10:FF:000238">
    <property type="entry name" value="Neuronal cell adhesion molecule"/>
    <property type="match status" value="1"/>
</dbReference>
<dbReference type="Pfam" id="PF13927">
    <property type="entry name" value="Ig_3"/>
    <property type="match status" value="2"/>
</dbReference>
<evidence type="ECO:0000313" key="23">
    <source>
        <dbReference type="Proteomes" id="UP000001811"/>
    </source>
</evidence>
<dbReference type="FunFam" id="2.60.40.10:FF:000114">
    <property type="entry name" value="Neuronal cell adhesion molecule"/>
    <property type="match status" value="1"/>
</dbReference>
<dbReference type="CDD" id="cd05868">
    <property type="entry name" value="Ig4_NrCAM"/>
    <property type="match status" value="1"/>
</dbReference>
<dbReference type="InterPro" id="IPR051170">
    <property type="entry name" value="Neural/epithelial_adhesion"/>
</dbReference>
<feature type="compositionally biased region" description="Basic and acidic residues" evidence="17">
    <location>
        <begin position="1119"/>
        <end position="1128"/>
    </location>
</feature>
<feature type="domain" description="Fibronectin type-III" evidence="21">
    <location>
        <begin position="933"/>
        <end position="1030"/>
    </location>
</feature>
<dbReference type="EMBL" id="AAGW02038372">
    <property type="status" value="NOT_ANNOTATED_CDS"/>
    <property type="molecule type" value="Genomic_DNA"/>
</dbReference>
<evidence type="ECO:0000256" key="5">
    <source>
        <dbReference type="ARBA" id="ARBA00022729"/>
    </source>
</evidence>
<evidence type="ECO:0000256" key="1">
    <source>
        <dbReference type="ARBA" id="ARBA00004251"/>
    </source>
</evidence>
<reference evidence="22" key="3">
    <citation type="submission" date="2025-09" db="UniProtKB">
        <authorList>
            <consortium name="Ensembl"/>
        </authorList>
    </citation>
    <scope>IDENTIFICATION</scope>
    <source>
        <strain evidence="22">Thorbecke</strain>
    </source>
</reference>
<keyword evidence="7" id="KW-0130">Cell adhesion</keyword>
<evidence type="ECO:0000256" key="2">
    <source>
        <dbReference type="ARBA" id="ARBA00008588"/>
    </source>
</evidence>
<feature type="compositionally biased region" description="Basic and acidic residues" evidence="17">
    <location>
        <begin position="1100"/>
        <end position="1110"/>
    </location>
</feature>
<keyword evidence="4 18" id="KW-0812">Transmembrane</keyword>
<feature type="domain" description="Ig-like" evidence="20">
    <location>
        <begin position="256"/>
        <end position="345"/>
    </location>
</feature>
<dbReference type="FunFam" id="2.60.40.10:FF:000038">
    <property type="entry name" value="Neuronal cell adhesion molecule"/>
    <property type="match status" value="1"/>
</dbReference>
<dbReference type="GO" id="GO:0030424">
    <property type="term" value="C:axon"/>
    <property type="evidence" value="ECO:0007669"/>
    <property type="project" value="UniProtKB-ARBA"/>
</dbReference>
<evidence type="ECO:0000256" key="12">
    <source>
        <dbReference type="ARBA" id="ARBA00023319"/>
    </source>
</evidence>
<proteinExistence type="inferred from homology"/>
<dbReference type="PROSITE" id="PS00290">
    <property type="entry name" value="IG_MHC"/>
    <property type="match status" value="1"/>
</dbReference>
<dbReference type="CDD" id="cd00063">
    <property type="entry name" value="FN3"/>
    <property type="match status" value="4"/>
</dbReference>
<feature type="domain" description="Ig-like" evidence="20">
    <location>
        <begin position="443"/>
        <end position="530"/>
    </location>
</feature>
<feature type="compositionally biased region" description="Basic and acidic residues" evidence="17">
    <location>
        <begin position="1073"/>
        <end position="1093"/>
    </location>
</feature>
<evidence type="ECO:0000256" key="19">
    <source>
        <dbReference type="SAM" id="SignalP"/>
    </source>
</evidence>
<dbReference type="EMBL" id="AAGW02038370">
    <property type="status" value="NOT_ANNOTATED_CDS"/>
    <property type="molecule type" value="Genomic_DNA"/>
</dbReference>
<feature type="domain" description="Fibronectin type-III" evidence="21">
    <location>
        <begin position="725"/>
        <end position="822"/>
    </location>
</feature>
<dbReference type="FunFam" id="2.60.40.10:FF:000332">
    <property type="entry name" value="neuronal cell adhesion molecule isoform X2"/>
    <property type="match status" value="1"/>
</dbReference>
<feature type="domain" description="Fibronectin type-III" evidence="21">
    <location>
        <begin position="827"/>
        <end position="929"/>
    </location>
</feature>
<feature type="domain" description="Ig-like" evidence="20">
    <location>
        <begin position="35"/>
        <end position="123"/>
    </location>
</feature>
<sequence length="1182" mass="130791">MPRRTCVPAGPVTLILLLCRMICALEVPLDLVQPPTITQQSPKDFIIDPRENIIIQCEAKGKPPPSFSWTRNGTHFDIDKDPLVSMKAGSGTLIINIMSDGKAESYEGVYQCTARNERGAAVSNNIVVRPSRSPLWTKEKLEPITLRNGQSLVLPCRPPVGLPPPIIFWMDNSFQRLPQSERVSQGLNGDLYFSNVLPEDSREDYICYARFNHTQTIQQKQPISVRVISVDELNDTIAANLSDTEFYGAKSSRERPPTFLTPEGNASNKEELRGNVLSLECIAEGLPTPIIYWIKEDGTLPANRTFYRNFKKTLQITHVSEADSGSYQCIAKNTLGAIHHTIAVTVRAAPYWIMAPQNLVLSPGEDGTLICRANGDPKPRISWLTNGVPIEIAPDDPSRKIDGDTIIFSNVQERSSAVYQCNASNEYGYLLANAFVNVLAEPPRILTSANTLYQVIANRPALLDCAFFGSPLPTIEWFKGAKGSALREDIYVLHDNGTLEIPVAQKDSTGTYTCVARNKLGMAKNEVRLEVKDPTRIIKQPEYAVVQRGSTVSFECRVKHDHTLIPTVMWRKDNNELPSDERFTVDKDHLVVTDVRDHDGGTYTCVANTTLDNVSASAVLTVVDVPNPPFDLELTNQQDKSVQLSWTPGDDNNSPITKFIVEYEDAMHEAGLWHHQAEVSGTQTTAELKLSPYVSYSFRVMAVNNIGRSLPSEASEQYLTKAAEPDKNPTAVEGLGSEPDNLVITWKPLNGFESNGPGLQYKVSWRQKDGDDEWTSVVVANVSKYIVSGTPTFVPYLVKVQALNDVGFAPEPAVVLGHSGEDLPMVAPGNVRVNVVNSTLAEVHWDPVPLKSIRGHLQGYRIYYWKAQSLSKRNRRHIEKKILTFQGSKTHGMVPGLEPFSHYSLNVRVVNGKGEGPASPDRGFHTPEGVPSAPSSLKIINPTLDSLTLEWDPPSHPNGILTEYTLKFQPINSTHELGPLVDLKIPANKTRWTLKNLNYSTRYKFYLYAQTSAGSGSQITEEAVTTVDEAMASRQVDIATQGWFIGLMCAVALLILILLIVCFIRRNKGGKYPVKEKEDAHADPEIQPMKEDDGTFGEYRSLESDAEDHKPLKKGSRTPSDRTVKKEDSDDSLVDYGEGVNGQFNEDGSFIGQYSGKKEKEPAEGNESSEAPSPVNAMNSFV</sequence>
<dbReference type="SMART" id="SM00060">
    <property type="entry name" value="FN3"/>
    <property type="match status" value="4"/>
</dbReference>
<evidence type="ECO:0000256" key="16">
    <source>
        <dbReference type="ARBA" id="ARBA00081738"/>
    </source>
</evidence>
<dbReference type="PANTHER" id="PTHR12231:SF257">
    <property type="entry name" value="NEURAL CELL ADHESION MOLECULE L1-LIKE PROTEIN"/>
    <property type="match status" value="1"/>
</dbReference>
<evidence type="ECO:0000256" key="11">
    <source>
        <dbReference type="ARBA" id="ARBA00023180"/>
    </source>
</evidence>
<evidence type="ECO:0000256" key="4">
    <source>
        <dbReference type="ARBA" id="ARBA00022692"/>
    </source>
</evidence>
<dbReference type="EMBL" id="AAGW02038369">
    <property type="status" value="NOT_ANNOTATED_CDS"/>
    <property type="molecule type" value="Genomic_DNA"/>
</dbReference>
<dbReference type="PANTHER" id="PTHR12231">
    <property type="entry name" value="CTX-RELATED TYPE I TRANSMEMBRANE PROTEIN"/>
    <property type="match status" value="1"/>
</dbReference>
<dbReference type="GO" id="GO:0005886">
    <property type="term" value="C:plasma membrane"/>
    <property type="evidence" value="ECO:0007669"/>
    <property type="project" value="UniProtKB-SubCell"/>
</dbReference>
<reference evidence="22" key="2">
    <citation type="submission" date="2025-08" db="UniProtKB">
        <authorList>
            <consortium name="Ensembl"/>
        </authorList>
    </citation>
    <scope>IDENTIFICATION</scope>
    <source>
        <strain evidence="22">Thorbecke</strain>
    </source>
</reference>
<dbReference type="Bgee" id="ENSOCUG00000014768">
    <property type="expression patterns" value="Expressed in frontal cortex and 12 other cell types or tissues"/>
</dbReference>
<keyword evidence="10" id="KW-1015">Disulfide bond</keyword>
<name>A0A5F9DA89_RABIT</name>
<feature type="domain" description="Ig-like" evidence="20">
    <location>
        <begin position="350"/>
        <end position="437"/>
    </location>
</feature>
<dbReference type="InterPro" id="IPR003006">
    <property type="entry name" value="Ig/MHC_CS"/>
</dbReference>
<gene>
    <name evidence="22" type="primary">NRCAM</name>
</gene>
<keyword evidence="9 18" id="KW-0472">Membrane</keyword>
<dbReference type="InterPro" id="IPR003961">
    <property type="entry name" value="FN3_dom"/>
</dbReference>
<dbReference type="FunFam" id="2.60.40.10:FF:000100">
    <property type="entry name" value="Neuronal cell adhesion molecule a"/>
    <property type="match status" value="1"/>
</dbReference>
<dbReference type="AlphaFoldDB" id="A0A5F9DA89"/>
<dbReference type="FunFam" id="2.60.40.10:FF:000363">
    <property type="entry name" value="neurofascin isoform X1"/>
    <property type="match status" value="1"/>
</dbReference>
<dbReference type="EMBL" id="AAGW02038374">
    <property type="status" value="NOT_ANNOTATED_CDS"/>
    <property type="molecule type" value="Genomic_DNA"/>
</dbReference>
<dbReference type="PROSITE" id="PS50853">
    <property type="entry name" value="FN3"/>
    <property type="match status" value="4"/>
</dbReference>
<evidence type="ECO:0000259" key="20">
    <source>
        <dbReference type="PROSITE" id="PS50835"/>
    </source>
</evidence>
<evidence type="ECO:0000256" key="3">
    <source>
        <dbReference type="ARBA" id="ARBA00022475"/>
    </source>
</evidence>
<evidence type="ECO:0000256" key="17">
    <source>
        <dbReference type="SAM" id="MobiDB-lite"/>
    </source>
</evidence>
<feature type="signal peptide" evidence="19">
    <location>
        <begin position="1"/>
        <end position="24"/>
    </location>
</feature>
<dbReference type="FunFam" id="2.60.40.10:FF:000078">
    <property type="entry name" value="Neuronal cell adhesion molecule"/>
    <property type="match status" value="1"/>
</dbReference>
<comment type="similarity">
    <text evidence="2">Belongs to the immunoglobulin superfamily. L1/neurofascin/NgCAM family.</text>
</comment>
<dbReference type="Pfam" id="PF07679">
    <property type="entry name" value="I-set"/>
    <property type="match status" value="3"/>
</dbReference>
<protein>
    <recommendedName>
        <fullName evidence="14">Neuronal cell adhesion molecule</fullName>
    </recommendedName>
    <alternativeName>
        <fullName evidence="16">Neuronal surface protein Bravo</fullName>
    </alternativeName>
    <alternativeName>
        <fullName evidence="15">NgCAM-related cell adhesion molecule</fullName>
    </alternativeName>
</protein>
<evidence type="ECO:0000256" key="15">
    <source>
        <dbReference type="ARBA" id="ARBA00080256"/>
    </source>
</evidence>
<feature type="domain" description="Ig-like" evidence="20">
    <location>
        <begin position="130"/>
        <end position="224"/>
    </location>
</feature>
<evidence type="ECO:0000259" key="21">
    <source>
        <dbReference type="PROSITE" id="PS50853"/>
    </source>
</evidence>
<feature type="region of interest" description="Disordered" evidence="17">
    <location>
        <begin position="1073"/>
        <end position="1182"/>
    </location>
</feature>
<feature type="domain" description="Ig-like" evidence="20">
    <location>
        <begin position="534"/>
        <end position="621"/>
    </location>
</feature>
<feature type="domain" description="Fibronectin type-III" evidence="21">
    <location>
        <begin position="628"/>
        <end position="723"/>
    </location>
</feature>
<evidence type="ECO:0000313" key="22">
    <source>
        <dbReference type="Ensembl" id="ENSOCUP00000042191.1"/>
    </source>
</evidence>
<dbReference type="SUPFAM" id="SSF49265">
    <property type="entry name" value="Fibronectin type III"/>
    <property type="match status" value="2"/>
</dbReference>
<dbReference type="InterPro" id="IPR036179">
    <property type="entry name" value="Ig-like_dom_sf"/>
</dbReference>
<dbReference type="InterPro" id="IPR003598">
    <property type="entry name" value="Ig_sub2"/>
</dbReference>
<dbReference type="InterPro" id="IPR003599">
    <property type="entry name" value="Ig_sub"/>
</dbReference>
<dbReference type="PROSITE" id="PS50835">
    <property type="entry name" value="IG_LIKE"/>
    <property type="match status" value="6"/>
</dbReference>
<dbReference type="FunFam" id="2.60.40.10:FF:000005">
    <property type="entry name" value="Neuronal cell adhesion molecule"/>
    <property type="match status" value="1"/>
</dbReference>
<evidence type="ECO:0000256" key="10">
    <source>
        <dbReference type="ARBA" id="ARBA00023157"/>
    </source>
</evidence>
<dbReference type="GO" id="GO:0007155">
    <property type="term" value="P:cell adhesion"/>
    <property type="evidence" value="ECO:0007669"/>
    <property type="project" value="UniProtKB-KW"/>
</dbReference>
<dbReference type="EMBL" id="AAGW02038373">
    <property type="status" value="NOT_ANNOTATED_CDS"/>
    <property type="molecule type" value="Genomic_DNA"/>
</dbReference>
<dbReference type="FunFam" id="2.60.40.10:FF:000057">
    <property type="entry name" value="neural cell adhesion molecule L1"/>
    <property type="match status" value="1"/>
</dbReference>
<keyword evidence="6" id="KW-0677">Repeat</keyword>
<organism evidence="22 23">
    <name type="scientific">Oryctolagus cuniculus</name>
    <name type="common">Rabbit</name>
    <dbReference type="NCBI Taxonomy" id="9986"/>
    <lineage>
        <taxon>Eukaryota</taxon>
        <taxon>Metazoa</taxon>
        <taxon>Chordata</taxon>
        <taxon>Craniata</taxon>
        <taxon>Vertebrata</taxon>
        <taxon>Euteleostomi</taxon>
        <taxon>Mammalia</taxon>
        <taxon>Eutheria</taxon>
        <taxon>Euarchontoglires</taxon>
        <taxon>Glires</taxon>
        <taxon>Lagomorpha</taxon>
        <taxon>Leporidae</taxon>
        <taxon>Oryctolagus</taxon>
    </lineage>
</organism>
<dbReference type="Pfam" id="PF00041">
    <property type="entry name" value="fn3"/>
    <property type="match status" value="4"/>
</dbReference>
<accession>A0A5F9DA89</accession>
<keyword evidence="3" id="KW-1003">Cell membrane</keyword>
<evidence type="ECO:0000256" key="9">
    <source>
        <dbReference type="ARBA" id="ARBA00023136"/>
    </source>
</evidence>
<comment type="subcellular location">
    <subcellularLocation>
        <location evidence="1">Cell membrane</location>
        <topology evidence="1">Single-pass type I membrane protein</topology>
    </subcellularLocation>
</comment>
<keyword evidence="23" id="KW-1185">Reference proteome</keyword>
<dbReference type="GeneTree" id="ENSGT00940000155419"/>
<evidence type="ECO:0000256" key="7">
    <source>
        <dbReference type="ARBA" id="ARBA00022889"/>
    </source>
</evidence>
<dbReference type="InterPro" id="IPR036116">
    <property type="entry name" value="FN3_sf"/>
</dbReference>
<dbReference type="EMBL" id="AAGW02038368">
    <property type="status" value="NOT_ANNOTATED_CDS"/>
    <property type="molecule type" value="Genomic_DNA"/>
</dbReference>
<dbReference type="SUPFAM" id="SSF48726">
    <property type="entry name" value="Immunoglobulin"/>
    <property type="match status" value="6"/>
</dbReference>
<keyword evidence="11" id="KW-0325">Glycoprotein</keyword>
<dbReference type="Ensembl" id="ENSOCUT00000062176.1">
    <property type="protein sequence ID" value="ENSOCUP00000042191.1"/>
    <property type="gene ID" value="ENSOCUG00000014768.4"/>
</dbReference>
<evidence type="ECO:0000256" key="18">
    <source>
        <dbReference type="SAM" id="Phobius"/>
    </source>
</evidence>
<evidence type="ECO:0000256" key="8">
    <source>
        <dbReference type="ARBA" id="ARBA00022989"/>
    </source>
</evidence>
<reference evidence="22 23" key="1">
    <citation type="journal article" date="2011" name="Nature">
        <title>A high-resolution map of human evolutionary constraint using 29 mammals.</title>
        <authorList>
            <person name="Lindblad-Toh K."/>
            <person name="Garber M."/>
            <person name="Zuk O."/>
            <person name="Lin M.F."/>
            <person name="Parker B.J."/>
            <person name="Washietl S."/>
            <person name="Kheradpour P."/>
            <person name="Ernst J."/>
            <person name="Jordan G."/>
            <person name="Mauceli E."/>
            <person name="Ward L.D."/>
            <person name="Lowe C.B."/>
            <person name="Holloway A.K."/>
            <person name="Clamp M."/>
            <person name="Gnerre S."/>
            <person name="Alfoldi J."/>
            <person name="Beal K."/>
            <person name="Chang J."/>
            <person name="Clawson H."/>
            <person name="Cuff J."/>
            <person name="Di Palma F."/>
            <person name="Fitzgerald S."/>
            <person name="Flicek P."/>
            <person name="Guttman M."/>
            <person name="Hubisz M.J."/>
            <person name="Jaffe D.B."/>
            <person name="Jungreis I."/>
            <person name="Kent W.J."/>
            <person name="Kostka D."/>
            <person name="Lara M."/>
            <person name="Martins A.L."/>
            <person name="Massingham T."/>
            <person name="Moltke I."/>
            <person name="Raney B.J."/>
            <person name="Rasmussen M.D."/>
            <person name="Robinson J."/>
            <person name="Stark A."/>
            <person name="Vilella A.J."/>
            <person name="Wen J."/>
            <person name="Xie X."/>
            <person name="Zody M.C."/>
            <person name="Baldwin J."/>
            <person name="Bloom T."/>
            <person name="Chin C.W."/>
            <person name="Heiman D."/>
            <person name="Nicol R."/>
            <person name="Nusbaum C."/>
            <person name="Young S."/>
            <person name="Wilkinson J."/>
            <person name="Worley K.C."/>
            <person name="Kovar C.L."/>
            <person name="Muzny D.M."/>
            <person name="Gibbs R.A."/>
            <person name="Cree A."/>
            <person name="Dihn H.H."/>
            <person name="Fowler G."/>
            <person name="Jhangiani S."/>
            <person name="Joshi V."/>
            <person name="Lee S."/>
            <person name="Lewis L.R."/>
            <person name="Nazareth L.V."/>
            <person name="Okwuonu G."/>
            <person name="Santibanez J."/>
            <person name="Warren W.C."/>
            <person name="Mardis E.R."/>
            <person name="Weinstock G.M."/>
            <person name="Wilson R.K."/>
            <person name="Delehaunty K."/>
            <person name="Dooling D."/>
            <person name="Fronik C."/>
            <person name="Fulton L."/>
            <person name="Fulton B."/>
            <person name="Graves T."/>
            <person name="Minx P."/>
            <person name="Sodergren E."/>
            <person name="Birney E."/>
            <person name="Margulies E.H."/>
            <person name="Herrero J."/>
            <person name="Green E.D."/>
            <person name="Haussler D."/>
            <person name="Siepel A."/>
            <person name="Goldman N."/>
            <person name="Pollard K.S."/>
            <person name="Pedersen J.S."/>
            <person name="Lander E.S."/>
            <person name="Kellis M."/>
        </authorList>
    </citation>
    <scope>NUCLEOTIDE SEQUENCE [LARGE SCALE GENOMIC DNA]</scope>
    <source>
        <strain evidence="22 23">Thorbecke inbred</strain>
    </source>
</reference>